<dbReference type="RefSeq" id="XP_056077153.1">
    <property type="nucleotide sequence ID" value="XM_056210331.1"/>
</dbReference>
<evidence type="ECO:0000313" key="1">
    <source>
        <dbReference type="EMBL" id="KAJ4360951.1"/>
    </source>
</evidence>
<dbReference type="Proteomes" id="UP001140513">
    <property type="component" value="Unassembled WGS sequence"/>
</dbReference>
<organism evidence="1 2">
    <name type="scientific">Didymosphaeria variabile</name>
    <dbReference type="NCBI Taxonomy" id="1932322"/>
    <lineage>
        <taxon>Eukaryota</taxon>
        <taxon>Fungi</taxon>
        <taxon>Dikarya</taxon>
        <taxon>Ascomycota</taxon>
        <taxon>Pezizomycotina</taxon>
        <taxon>Dothideomycetes</taxon>
        <taxon>Pleosporomycetidae</taxon>
        <taxon>Pleosporales</taxon>
        <taxon>Massarineae</taxon>
        <taxon>Didymosphaeriaceae</taxon>
        <taxon>Didymosphaeria</taxon>
    </lineage>
</organism>
<dbReference type="OrthoDB" id="3793678at2759"/>
<evidence type="ECO:0000313" key="2">
    <source>
        <dbReference type="Proteomes" id="UP001140513"/>
    </source>
</evidence>
<accession>A0A9W9CGX0</accession>
<dbReference type="GeneID" id="80905050"/>
<comment type="caution">
    <text evidence="1">The sequence shown here is derived from an EMBL/GenBank/DDBJ whole genome shotgun (WGS) entry which is preliminary data.</text>
</comment>
<keyword evidence="2" id="KW-1185">Reference proteome</keyword>
<protein>
    <submittedName>
        <fullName evidence="1">Uncharacterized protein</fullName>
    </submittedName>
</protein>
<proteinExistence type="predicted"/>
<dbReference type="EMBL" id="JAPEUX010000001">
    <property type="protein sequence ID" value="KAJ4360951.1"/>
    <property type="molecule type" value="Genomic_DNA"/>
</dbReference>
<sequence>MDLAFMDREKREQLLHSTTITLVVKYSGTKHRLEQLAAAENVVARDRYRQLCDQAKAAGSTPSSVKIEFPAHALEAAIALCAVAETNPDEIYMRERGGDTHFLQIDLGPILPGYLMEILDWYCRALSARQWKDFLPADPSVQEYDKFFWLYIYITMRKLGMHDFANTLGGPFIGILVEQHGLVDHAWMLDFLLEQLQEGDALFQLVAERYLQLEQAGRSPLFPEQWSAICKAYPHFGNLVTKLQGFQDLFGDAVREMERLGIDDGVDEDMEL</sequence>
<dbReference type="AlphaFoldDB" id="A0A9W9CGX0"/>
<reference evidence="1" key="1">
    <citation type="submission" date="2022-10" db="EMBL/GenBank/DDBJ databases">
        <title>Tapping the CABI collections for fungal endophytes: first genome assemblies for Collariella, Neodidymelliopsis, Ascochyta clinopodiicola, Didymella pomorum, Didymosphaeria variabile, Neocosmospora piperis and Neocucurbitaria cava.</title>
        <authorList>
            <person name="Hill R."/>
        </authorList>
    </citation>
    <scope>NUCLEOTIDE SEQUENCE</scope>
    <source>
        <strain evidence="1">IMI 356815</strain>
    </source>
</reference>
<name>A0A9W9CGX0_9PLEO</name>
<gene>
    <name evidence="1" type="ORF">N0V89_001520</name>
</gene>